<dbReference type="EMBL" id="LT907979">
    <property type="protein sequence ID" value="SOB74215.1"/>
    <property type="molecule type" value="Genomic_DNA"/>
</dbReference>
<name>A0A285Q1X8_9VIRU</name>
<gene>
    <name evidence="1" type="ORF">BQ9231_00332</name>
</gene>
<evidence type="ECO:0000313" key="1">
    <source>
        <dbReference type="EMBL" id="SOB74215.1"/>
    </source>
</evidence>
<dbReference type="Proteomes" id="UP000274850">
    <property type="component" value="Segment"/>
</dbReference>
<organism evidence="1">
    <name type="scientific">Cedratvirus lausannensis</name>
    <dbReference type="NCBI Taxonomy" id="2023205"/>
    <lineage>
        <taxon>Viruses</taxon>
        <taxon>Pithoviruses</taxon>
        <taxon>Orthocedratvirinae</taxon>
        <taxon>Alphacedratvirus</taxon>
        <taxon>Alphacedratvirus francolausannense</taxon>
    </lineage>
</organism>
<evidence type="ECO:0000313" key="2">
    <source>
        <dbReference type="Proteomes" id="UP000274850"/>
    </source>
</evidence>
<proteinExistence type="predicted"/>
<accession>A0A285Q1X8</accession>
<protein>
    <submittedName>
        <fullName evidence="1">Uncharacterized protein</fullName>
    </submittedName>
</protein>
<reference evidence="1" key="1">
    <citation type="submission" date="2017-08" db="EMBL/GenBank/DDBJ databases">
        <authorList>
            <person name="de Groot N.N."/>
        </authorList>
    </citation>
    <scope>NUCLEOTIDE SEQUENCE</scope>
</reference>
<keyword evidence="2" id="KW-1185">Reference proteome</keyword>
<sequence>MWFEFVLPRSEPVSPRSEILVPIIKNMQVRDILRMSLLYSDLFDEGTWRMLCKEVLHADWEYYSYLPFSTRKRFVEIAARKSLFFPPWYSVKQKLVFAILNQEKDLLRDLCKRHAPIVKSVCDSLSSEGNIYFNRPMINFAYQQLGCMVSKRDKAIADFNSMGQTCLNQVDYFRMNILLTRGDKFYLDCVEREQVVTDNPKDHVVDTLLKENDRGTLFFVYSITQEKDILEKIFETVTKGECGEGILRNLYRANHLDLAKKLEKRFGVKINPASVLSCLADYYFNMGDERGLYESLLFLERERLLRRGRYQSKIFNIELEEIASLLKRNGITSL</sequence>